<evidence type="ECO:0000259" key="1">
    <source>
        <dbReference type="PROSITE" id="PS50011"/>
    </source>
</evidence>
<organism evidence="2 3">
    <name type="scientific">Hermanssonia centrifuga</name>
    <dbReference type="NCBI Taxonomy" id="98765"/>
    <lineage>
        <taxon>Eukaryota</taxon>
        <taxon>Fungi</taxon>
        <taxon>Dikarya</taxon>
        <taxon>Basidiomycota</taxon>
        <taxon>Agaricomycotina</taxon>
        <taxon>Agaricomycetes</taxon>
        <taxon>Polyporales</taxon>
        <taxon>Meruliaceae</taxon>
        <taxon>Hermanssonia</taxon>
    </lineage>
</organism>
<dbReference type="PROSITE" id="PS50011">
    <property type="entry name" value="PROTEIN_KINASE_DOM"/>
    <property type="match status" value="1"/>
</dbReference>
<dbReference type="AlphaFoldDB" id="A0A2R6NMH2"/>
<proteinExistence type="predicted"/>
<name>A0A2R6NMH2_9APHY</name>
<reference evidence="2 3" key="1">
    <citation type="submission" date="2018-02" db="EMBL/GenBank/DDBJ databases">
        <title>Genome sequence of the basidiomycete white-rot fungus Phlebia centrifuga.</title>
        <authorList>
            <person name="Granchi Z."/>
            <person name="Peng M."/>
            <person name="de Vries R.P."/>
            <person name="Hilden K."/>
            <person name="Makela M.R."/>
            <person name="Grigoriev I."/>
            <person name="Riley R."/>
        </authorList>
    </citation>
    <scope>NUCLEOTIDE SEQUENCE [LARGE SCALE GENOMIC DNA]</scope>
    <source>
        <strain evidence="2 3">FBCC195</strain>
    </source>
</reference>
<evidence type="ECO:0000313" key="3">
    <source>
        <dbReference type="Proteomes" id="UP000186601"/>
    </source>
</evidence>
<accession>A0A2R6NMH2</accession>
<dbReference type="GO" id="GO:0004672">
    <property type="term" value="F:protein kinase activity"/>
    <property type="evidence" value="ECO:0007669"/>
    <property type="project" value="InterPro"/>
</dbReference>
<dbReference type="EMBL" id="MLYV02001069">
    <property type="protein sequence ID" value="PSR73550.1"/>
    <property type="molecule type" value="Genomic_DNA"/>
</dbReference>
<feature type="domain" description="Protein kinase" evidence="1">
    <location>
        <begin position="1"/>
        <end position="363"/>
    </location>
</feature>
<protein>
    <recommendedName>
        <fullName evidence="1">Protein kinase domain-containing protein</fullName>
    </recommendedName>
</protein>
<dbReference type="InterPro" id="IPR000719">
    <property type="entry name" value="Prot_kinase_dom"/>
</dbReference>
<comment type="caution">
    <text evidence="2">The sequence shown here is derived from an EMBL/GenBank/DDBJ whole genome shotgun (WGS) entry which is preliminary data.</text>
</comment>
<dbReference type="Gene3D" id="1.10.510.10">
    <property type="entry name" value="Transferase(Phosphotransferase) domain 1"/>
    <property type="match status" value="1"/>
</dbReference>
<dbReference type="OrthoDB" id="5987198at2759"/>
<dbReference type="GO" id="GO:0005524">
    <property type="term" value="F:ATP binding"/>
    <property type="evidence" value="ECO:0007669"/>
    <property type="project" value="InterPro"/>
</dbReference>
<dbReference type="InterPro" id="IPR011009">
    <property type="entry name" value="Kinase-like_dom_sf"/>
</dbReference>
<gene>
    <name evidence="2" type="ORF">PHLCEN_2v10469</name>
</gene>
<dbReference type="SUPFAM" id="SSF56112">
    <property type="entry name" value="Protein kinase-like (PK-like)"/>
    <property type="match status" value="1"/>
</dbReference>
<dbReference type="Proteomes" id="UP000186601">
    <property type="component" value="Unassembled WGS sequence"/>
</dbReference>
<sequence length="363" mass="42352">MVETPRLIALRAEAARFREELNEYETRWKDRQVFLASQGYMLRPRYRPGWVPSWKTDTSRHPRDNEDYWNLPLREHLIDATRTSDGRLVYVKRVKTGDAESTIARMLSSSRLNEDPRNHCVPILDYFVDEDDTSIAYMVMPFLRLTDDPPFETVNDIIDYGNQIIQGLVFLHEQRVAHRDCSEKNIMMDADSLFPKGYHPVRSDYLPDACTPAPRLWRAKGHIKYYYVDFGISVHLPTDSPKLAVGGYGRDQDVPELSFDVPYDPFKVDIFILGNMFKREIYDNYSNVDFLLPFINAMTQNDPKARPDALEAERIWGDICAKVSGLQRGWRLRGRKEVWVQKVVLDTYTSVRRIFGWVTDLQG</sequence>
<keyword evidence="3" id="KW-1185">Reference proteome</keyword>
<dbReference type="SMART" id="SM00220">
    <property type="entry name" value="S_TKc"/>
    <property type="match status" value="1"/>
</dbReference>
<dbReference type="STRING" id="98765.A0A2R6NMH2"/>
<evidence type="ECO:0000313" key="2">
    <source>
        <dbReference type="EMBL" id="PSR73550.1"/>
    </source>
</evidence>